<sequence length="103" mass="11171">MRMKLTAALLGLLSLLAMPEARASGDTASPVQDWNCDGAINSFDLLLYETYYWSPGLPPWPLDPDGNPIYDQVEACVRCHEGNLTAPQELPTNKGGLMKSGCS</sequence>
<gene>
    <name evidence="2" type="ORF">MYMAC_001799</name>
</gene>
<organism evidence="2 3">
    <name type="scientific">Corallococcus macrosporus DSM 14697</name>
    <dbReference type="NCBI Taxonomy" id="1189310"/>
    <lineage>
        <taxon>Bacteria</taxon>
        <taxon>Pseudomonadati</taxon>
        <taxon>Myxococcota</taxon>
        <taxon>Myxococcia</taxon>
        <taxon>Myxococcales</taxon>
        <taxon>Cystobacterineae</taxon>
        <taxon>Myxococcaceae</taxon>
        <taxon>Corallococcus</taxon>
    </lineage>
</organism>
<evidence type="ECO:0000313" key="2">
    <source>
        <dbReference type="EMBL" id="ATB46207.1"/>
    </source>
</evidence>
<name>A0A250JRW3_9BACT</name>
<keyword evidence="3" id="KW-1185">Reference proteome</keyword>
<evidence type="ECO:0000313" key="3">
    <source>
        <dbReference type="Proteomes" id="UP000217343"/>
    </source>
</evidence>
<dbReference type="OrthoDB" id="9994851at2"/>
<dbReference type="EMBL" id="CP022203">
    <property type="protein sequence ID" value="ATB46207.1"/>
    <property type="molecule type" value="Genomic_DNA"/>
</dbReference>
<reference evidence="2 3" key="1">
    <citation type="submission" date="2017-06" db="EMBL/GenBank/DDBJ databases">
        <title>Sequencing and comparative analysis of myxobacterial genomes.</title>
        <authorList>
            <person name="Rupp O."/>
            <person name="Goesmann A."/>
            <person name="Sogaard-Andersen L."/>
        </authorList>
    </citation>
    <scope>NUCLEOTIDE SEQUENCE [LARGE SCALE GENOMIC DNA]</scope>
    <source>
        <strain evidence="2 3">DSM 14697</strain>
    </source>
</reference>
<dbReference type="KEGG" id="mmas:MYMAC_001799"/>
<evidence type="ECO:0000256" key="1">
    <source>
        <dbReference type="SAM" id="SignalP"/>
    </source>
</evidence>
<feature type="chain" id="PRO_5013032800" evidence="1">
    <location>
        <begin position="24"/>
        <end position="103"/>
    </location>
</feature>
<keyword evidence="1" id="KW-0732">Signal</keyword>
<feature type="signal peptide" evidence="1">
    <location>
        <begin position="1"/>
        <end position="23"/>
    </location>
</feature>
<protein>
    <submittedName>
        <fullName evidence="2">Uncharacterized protein</fullName>
    </submittedName>
</protein>
<dbReference type="RefSeq" id="WP_095957781.1">
    <property type="nucleotide sequence ID" value="NZ_CP022203.1"/>
</dbReference>
<dbReference type="AlphaFoldDB" id="A0A250JRW3"/>
<dbReference type="Proteomes" id="UP000217343">
    <property type="component" value="Chromosome"/>
</dbReference>
<proteinExistence type="predicted"/>
<accession>A0A250JRW3</accession>